<evidence type="ECO:0000256" key="3">
    <source>
        <dbReference type="SAM" id="Phobius"/>
    </source>
</evidence>
<sequence>MIFMDTGNIFLLIGLFAVFASLFLCRYNKYILYMLICAFISVSMAVLLLFYYFTSSNFNINYVYMYSGDLPFLYRAAALWAGKEGIHLLLAWAAMLCILIFYINNKDNSGFAKRTLYVAIFIEILLLIILLMDSPFRPTPGASDAGVLSGHGLSPKFINPWLLIHPPLVVMAYAAGIILFAAAVTYLYSGEKEWAGTARSWGRISWLMLSLSMATGGVWAYEIVEWNGFWRWDSVQSGALVIWLILTAALHAIVRHQRSSKEYGTTAPLLSVSVFILSIYVMFFTRKGVRGSEHNFLGSSTWYILLAAMFLAMIIILFLTLRKKPSEPGSKITLKSLQSLRISFHATILLLCLLAFVPFWGITHSITSEEIYGDSIPIPQDAYNLWSFPIIFMLTALTGYCLLQGIIKPKGLLFVIFTVAMIGAVVSLLFRTPTLLSPVSEFYQQSTLLVRSIGSIPVISYVSVSLFMAVGTIFRFVRSKNMFSHSNMGIVLIHAGFIFIVLGATVSTSFSSVVSLNYNPAELNIPKSIDTVWGAAVTNVTTAVKSHNESEQIVDLNIYKNEKLHGSGTISLTKSDRSGYFHKLLIHRTALTDILIHFTSDAMDPSSIKLSIKVNPLINILWGGIILLISGIIILTKPKF</sequence>
<dbReference type="EMBL" id="FZMP01000038">
    <property type="protein sequence ID" value="SNQ59765.1"/>
    <property type="molecule type" value="Genomic_DNA"/>
</dbReference>
<dbReference type="GO" id="GO:0017004">
    <property type="term" value="P:cytochrome complex assembly"/>
    <property type="evidence" value="ECO:0007669"/>
    <property type="project" value="UniProtKB-KW"/>
</dbReference>
<evidence type="ECO:0000256" key="2">
    <source>
        <dbReference type="ARBA" id="ARBA00022748"/>
    </source>
</evidence>
<comment type="similarity">
    <text evidence="1">Belongs to the CcmF/CycK/Ccl1/NrfE/CcsA family.</text>
</comment>
<feature type="transmembrane region" description="Helical" evidence="3">
    <location>
        <begin position="85"/>
        <end position="103"/>
    </location>
</feature>
<feature type="transmembrane region" description="Helical" evidence="3">
    <location>
        <begin position="458"/>
        <end position="477"/>
    </location>
</feature>
<dbReference type="PANTHER" id="PTHR43653">
    <property type="entry name" value="CYTOCHROME C ASSEMBLY PROTEIN-RELATED"/>
    <property type="match status" value="1"/>
</dbReference>
<feature type="transmembrane region" description="Helical" evidence="3">
    <location>
        <begin position="170"/>
        <end position="189"/>
    </location>
</feature>
<proteinExistence type="inferred from homology"/>
<keyword evidence="3" id="KW-0472">Membrane</keyword>
<feature type="transmembrane region" description="Helical" evidence="3">
    <location>
        <begin position="6"/>
        <end position="25"/>
    </location>
</feature>
<keyword evidence="3" id="KW-0812">Transmembrane</keyword>
<feature type="transmembrane region" description="Helical" evidence="3">
    <location>
        <begin position="489"/>
        <end position="510"/>
    </location>
</feature>
<keyword evidence="3" id="KW-1133">Transmembrane helix</keyword>
<dbReference type="PRINTS" id="PR01410">
    <property type="entry name" value="CCBIOGENESIS"/>
</dbReference>
<gene>
    <name evidence="5" type="ORF">MNV_1320006</name>
</gene>
<organism evidence="5 6">
    <name type="scientific">Candidatus Methanoperedens nitratireducens</name>
    <dbReference type="NCBI Taxonomy" id="1392998"/>
    <lineage>
        <taxon>Archaea</taxon>
        <taxon>Methanobacteriati</taxon>
        <taxon>Methanobacteriota</taxon>
        <taxon>Stenosarchaea group</taxon>
        <taxon>Methanomicrobia</taxon>
        <taxon>Methanosarcinales</taxon>
        <taxon>ANME-2 cluster</taxon>
        <taxon>Candidatus Methanoperedentaceae</taxon>
        <taxon>Candidatus Methanoperedens</taxon>
    </lineage>
</organism>
<name>A0A284VKH5_9EURY</name>
<feature type="transmembrane region" description="Helical" evidence="3">
    <location>
        <begin position="266"/>
        <end position="283"/>
    </location>
</feature>
<dbReference type="Proteomes" id="UP000218615">
    <property type="component" value="Unassembled WGS sequence"/>
</dbReference>
<feature type="transmembrane region" description="Helical" evidence="3">
    <location>
        <begin position="235"/>
        <end position="254"/>
    </location>
</feature>
<reference evidence="6" key="1">
    <citation type="submission" date="2017-06" db="EMBL/GenBank/DDBJ databases">
        <authorList>
            <person name="Cremers G."/>
        </authorList>
    </citation>
    <scope>NUCLEOTIDE SEQUENCE [LARGE SCALE GENOMIC DNA]</scope>
</reference>
<dbReference type="AlphaFoldDB" id="A0A284VKH5"/>
<evidence type="ECO:0000259" key="4">
    <source>
        <dbReference type="Pfam" id="PF01578"/>
    </source>
</evidence>
<dbReference type="GO" id="GO:0020037">
    <property type="term" value="F:heme binding"/>
    <property type="evidence" value="ECO:0007669"/>
    <property type="project" value="InterPro"/>
</dbReference>
<feature type="transmembrane region" description="Helical" evidence="3">
    <location>
        <begin position="617"/>
        <end position="636"/>
    </location>
</feature>
<evidence type="ECO:0000256" key="1">
    <source>
        <dbReference type="ARBA" id="ARBA00009186"/>
    </source>
</evidence>
<dbReference type="InterPro" id="IPR002541">
    <property type="entry name" value="Cyt_c_assembly"/>
</dbReference>
<dbReference type="Pfam" id="PF01578">
    <property type="entry name" value="Cytochrom_C_asm"/>
    <property type="match status" value="1"/>
</dbReference>
<feature type="transmembrane region" description="Helical" evidence="3">
    <location>
        <begin position="115"/>
        <end position="132"/>
    </location>
</feature>
<keyword evidence="2" id="KW-0201">Cytochrome c-type biogenesis</keyword>
<feature type="transmembrane region" description="Helical" evidence="3">
    <location>
        <begin position="32"/>
        <end position="53"/>
    </location>
</feature>
<evidence type="ECO:0000313" key="6">
    <source>
        <dbReference type="Proteomes" id="UP000218615"/>
    </source>
</evidence>
<dbReference type="InterPro" id="IPR003567">
    <property type="entry name" value="Cyt_c_biogenesis"/>
</dbReference>
<feature type="domain" description="Cytochrome c assembly protein" evidence="4">
    <location>
        <begin position="81"/>
        <end position="285"/>
    </location>
</feature>
<accession>A0A284VKH5</accession>
<dbReference type="GO" id="GO:0016020">
    <property type="term" value="C:membrane"/>
    <property type="evidence" value="ECO:0007669"/>
    <property type="project" value="InterPro"/>
</dbReference>
<protein>
    <recommendedName>
        <fullName evidence="4">Cytochrome c assembly protein domain-containing protein</fullName>
    </recommendedName>
</protein>
<feature type="transmembrane region" description="Helical" evidence="3">
    <location>
        <begin position="383"/>
        <end position="403"/>
    </location>
</feature>
<keyword evidence="6" id="KW-1185">Reference proteome</keyword>
<dbReference type="GO" id="GO:0015232">
    <property type="term" value="F:heme transmembrane transporter activity"/>
    <property type="evidence" value="ECO:0007669"/>
    <property type="project" value="InterPro"/>
</dbReference>
<feature type="transmembrane region" description="Helical" evidence="3">
    <location>
        <begin position="342"/>
        <end position="363"/>
    </location>
</feature>
<feature type="transmembrane region" description="Helical" evidence="3">
    <location>
        <begin position="303"/>
        <end position="321"/>
    </location>
</feature>
<feature type="transmembrane region" description="Helical" evidence="3">
    <location>
        <begin position="412"/>
        <end position="430"/>
    </location>
</feature>
<evidence type="ECO:0000313" key="5">
    <source>
        <dbReference type="EMBL" id="SNQ59765.1"/>
    </source>
</evidence>
<feature type="transmembrane region" description="Helical" evidence="3">
    <location>
        <begin position="201"/>
        <end position="223"/>
    </location>
</feature>
<dbReference type="PANTHER" id="PTHR43653:SF1">
    <property type="entry name" value="CYTOCHROME C-TYPE BIOGENESIS PROTEIN CCMF"/>
    <property type="match status" value="1"/>
</dbReference>